<accession>G0TRQ9</accession>
<feature type="region of interest" description="Disordered" evidence="1">
    <location>
        <begin position="580"/>
        <end position="626"/>
    </location>
</feature>
<reference evidence="2" key="1">
    <citation type="journal article" date="2012" name="Proc. Natl. Acad. Sci. U.S.A.">
        <title>Antigenic diversity is generated by distinct evolutionary mechanisms in African trypanosome species.</title>
        <authorList>
            <person name="Jackson A.P."/>
            <person name="Berry A."/>
            <person name="Aslett M."/>
            <person name="Allison H.C."/>
            <person name="Burton P."/>
            <person name="Vavrova-Anderson J."/>
            <person name="Brown R."/>
            <person name="Browne H."/>
            <person name="Corton N."/>
            <person name="Hauser H."/>
            <person name="Gamble J."/>
            <person name="Gilderthorp R."/>
            <person name="Marcello L."/>
            <person name="McQuillan J."/>
            <person name="Otto T.D."/>
            <person name="Quail M.A."/>
            <person name="Sanders M.J."/>
            <person name="van Tonder A."/>
            <person name="Ginger M.L."/>
            <person name="Field M.C."/>
            <person name="Barry J.D."/>
            <person name="Hertz-Fowler C."/>
            <person name="Berriman M."/>
        </authorList>
    </citation>
    <scope>NUCLEOTIDE SEQUENCE</scope>
    <source>
        <strain evidence="2">Y486</strain>
    </source>
</reference>
<evidence type="ECO:0000256" key="1">
    <source>
        <dbReference type="SAM" id="MobiDB-lite"/>
    </source>
</evidence>
<protein>
    <submittedName>
        <fullName evidence="2">Uncharacterized protein</fullName>
    </submittedName>
</protein>
<dbReference type="AlphaFoldDB" id="G0TRQ9"/>
<gene>
    <name evidence="2" type="ORF">TVY486_0200478</name>
</gene>
<evidence type="ECO:0000313" key="2">
    <source>
        <dbReference type="EMBL" id="CCC46631.1"/>
    </source>
</evidence>
<proteinExistence type="predicted"/>
<dbReference type="EMBL" id="HE573018">
    <property type="protein sequence ID" value="CCC46631.1"/>
    <property type="molecule type" value="Genomic_DNA"/>
</dbReference>
<dbReference type="VEuPathDB" id="TriTrypDB:TvY486_0200478"/>
<organism evidence="2">
    <name type="scientific">Trypanosoma vivax (strain Y486)</name>
    <dbReference type="NCBI Taxonomy" id="1055687"/>
    <lineage>
        <taxon>Eukaryota</taxon>
        <taxon>Discoba</taxon>
        <taxon>Euglenozoa</taxon>
        <taxon>Kinetoplastea</taxon>
        <taxon>Metakinetoplastina</taxon>
        <taxon>Trypanosomatida</taxon>
        <taxon>Trypanosomatidae</taxon>
        <taxon>Trypanosoma</taxon>
        <taxon>Duttonella</taxon>
    </lineage>
</organism>
<sequence>MLDPLDQKQPGLLEDETVSATPSRCPIFAIASSSELNLTNNRDVHYTALASVHRALEAVENLALLNAAYPPHARAVSNVTSPRGADRETVMRTSALTQSLQSMANLQIIFDCVVDVAGSQDINLERAIRQRIRSIQMDEKLAYPSAPASCGSFSECAKKVNLGTTAALGSENGMGTAVRIPTDSLAFQENRNSCPSNAEIPGFFAEHFSALTTAEDVIIEAEADAVHVETGIATIYSGINHADASQVAAGKGHASNRCTNSPTSSILHESAEGTHVKNNASSLSPLPRAEDWTRITLAMPSKQSGEYGEEFGQRPAPSGLPVTPVSAQVEVKDSDLCLSFGQPQPFLHIAPTALNADCVKVDGMNGTVSSSDCTSCRKCVEDSDASLETSSSGPSEDTRLVNCCAVTVFELGIDAPGDGTSGTTTNEARSYSKDNKMVSTCSSYSLGNLVNRARSPPGNLEGKASNNAESVRSVGLANHRKGEEDVLLSNTDIFFSSLPERIAASSTTSSTVLKRQAPPTCDAWPCDKALSSKPAPVASCYPSDVLLNPCAIPPCIGSTGSGGAAVGGCSASVRGDGVVDRSADEKPNNSVLTPSCATPVHHTPLPDQFSGEYEDKPTKRGSELQSSDQIYCNSATSPLLSALCPPIGEKMMAVSTQWDMGHMSASSSESHSIVHREQSLVMAQMLNTTECSLVDGTLSVTECKVGSVKRAAVAITPEVDADVIPSAGSYEPINGKKEKRFHSSQKPSAICGADRRTCPSLTNVATVPYGLLLLQQLISEKRMM</sequence>
<name>G0TRQ9_TRYVY</name>
<feature type="compositionally biased region" description="Basic and acidic residues" evidence="1">
    <location>
        <begin position="613"/>
        <end position="622"/>
    </location>
</feature>